<keyword evidence="2" id="KW-1185">Reference proteome</keyword>
<sequence>MKLKIKKNIVKQLVGGTALNQKQTAEIAGGMKETNGCPITSKNHCTLAFK</sequence>
<organism evidence="1 2">
    <name type="scientific">Pseudoalteromonas caenipelagi</name>
    <dbReference type="NCBI Taxonomy" id="2726988"/>
    <lineage>
        <taxon>Bacteria</taxon>
        <taxon>Pseudomonadati</taxon>
        <taxon>Pseudomonadota</taxon>
        <taxon>Gammaproteobacteria</taxon>
        <taxon>Alteromonadales</taxon>
        <taxon>Pseudoalteromonadaceae</taxon>
        <taxon>Pseudoalteromonas</taxon>
    </lineage>
</organism>
<evidence type="ECO:0000313" key="2">
    <source>
        <dbReference type="Proteomes" id="UP000586305"/>
    </source>
</evidence>
<dbReference type="AlphaFoldDB" id="A0A849VHV3"/>
<protein>
    <submittedName>
        <fullName evidence="1">Uncharacterized protein</fullName>
    </submittedName>
</protein>
<dbReference type="Proteomes" id="UP000586305">
    <property type="component" value="Unassembled WGS sequence"/>
</dbReference>
<name>A0A849VHV3_9GAMM</name>
<accession>A0A849VHV3</accession>
<reference evidence="1 2" key="1">
    <citation type="submission" date="2020-04" db="EMBL/GenBank/DDBJ databases">
        <title>Pseudoalteromonas caenipelagi sp. nov., isolated from a tidal flat.</title>
        <authorList>
            <person name="Park S."/>
            <person name="Yoon J.-H."/>
        </authorList>
    </citation>
    <scope>NUCLEOTIDE SEQUENCE [LARGE SCALE GENOMIC DNA]</scope>
    <source>
        <strain evidence="1 2">JBTF-M23</strain>
    </source>
</reference>
<dbReference type="RefSeq" id="WP_171626371.1">
    <property type="nucleotide sequence ID" value="NZ_JABBPG010000004.1"/>
</dbReference>
<evidence type="ECO:0000313" key="1">
    <source>
        <dbReference type="EMBL" id="NOU51311.1"/>
    </source>
</evidence>
<comment type="caution">
    <text evidence="1">The sequence shown here is derived from an EMBL/GenBank/DDBJ whole genome shotgun (WGS) entry which is preliminary data.</text>
</comment>
<proteinExistence type="predicted"/>
<dbReference type="EMBL" id="JABBPG010000004">
    <property type="protein sequence ID" value="NOU51311.1"/>
    <property type="molecule type" value="Genomic_DNA"/>
</dbReference>
<gene>
    <name evidence="1" type="ORF">HG263_12310</name>
</gene>